<evidence type="ECO:0000256" key="9">
    <source>
        <dbReference type="SAM" id="SignalP"/>
    </source>
</evidence>
<dbReference type="EMBL" id="FTMK01000019">
    <property type="protein sequence ID" value="SIQ97074.1"/>
    <property type="molecule type" value="Genomic_DNA"/>
</dbReference>
<keyword evidence="5 8" id="KW-1133">Transmembrane helix</keyword>
<gene>
    <name evidence="11" type="ORF">SAMN05421641_11933</name>
</gene>
<evidence type="ECO:0000256" key="4">
    <source>
        <dbReference type="ARBA" id="ARBA00022748"/>
    </source>
</evidence>
<evidence type="ECO:0000256" key="2">
    <source>
        <dbReference type="ARBA" id="ARBA00022475"/>
    </source>
</evidence>
<organism evidence="11 12">
    <name type="scientific">Paracoccus thiocyanatus</name>
    <dbReference type="NCBI Taxonomy" id="34006"/>
    <lineage>
        <taxon>Bacteria</taxon>
        <taxon>Pseudomonadati</taxon>
        <taxon>Pseudomonadota</taxon>
        <taxon>Alphaproteobacteria</taxon>
        <taxon>Rhodobacterales</taxon>
        <taxon>Paracoccaceae</taxon>
        <taxon>Paracoccus</taxon>
    </lineage>
</organism>
<dbReference type="PANTHER" id="PTHR32234:SF0">
    <property type="entry name" value="THIOL:DISULFIDE INTERCHANGE PROTEIN DSBD"/>
    <property type="match status" value="1"/>
</dbReference>
<feature type="signal peptide" evidence="9">
    <location>
        <begin position="1"/>
        <end position="25"/>
    </location>
</feature>
<feature type="domain" description="Thioredoxin" evidence="10">
    <location>
        <begin position="475"/>
        <end position="605"/>
    </location>
</feature>
<dbReference type="Gene3D" id="3.40.30.10">
    <property type="entry name" value="Glutaredoxin"/>
    <property type="match status" value="1"/>
</dbReference>
<dbReference type="Pfam" id="PF11412">
    <property type="entry name" value="DsbD_N"/>
    <property type="match status" value="1"/>
</dbReference>
<keyword evidence="3 8" id="KW-0812">Transmembrane</keyword>
<dbReference type="InterPro" id="IPR003834">
    <property type="entry name" value="Cyt_c_assmbl_TM_dom"/>
</dbReference>
<feature type="transmembrane region" description="Helical" evidence="8">
    <location>
        <begin position="311"/>
        <end position="341"/>
    </location>
</feature>
<evidence type="ECO:0000256" key="6">
    <source>
        <dbReference type="ARBA" id="ARBA00023136"/>
    </source>
</evidence>
<comment type="subcellular location">
    <subcellularLocation>
        <location evidence="1">Cell membrane</location>
        <topology evidence="1">Multi-pass membrane protein</topology>
    </subcellularLocation>
</comment>
<keyword evidence="6 8" id="KW-0472">Membrane</keyword>
<dbReference type="Proteomes" id="UP000323956">
    <property type="component" value="Unassembled WGS sequence"/>
</dbReference>
<feature type="chain" id="PRO_5012478569" evidence="9">
    <location>
        <begin position="26"/>
        <end position="605"/>
    </location>
</feature>
<dbReference type="InterPro" id="IPR036929">
    <property type="entry name" value="DsbDN_sf"/>
</dbReference>
<dbReference type="GO" id="GO:0015035">
    <property type="term" value="F:protein-disulfide reductase activity"/>
    <property type="evidence" value="ECO:0007669"/>
    <property type="project" value="TreeGrafter"/>
</dbReference>
<feature type="transmembrane region" description="Helical" evidence="8">
    <location>
        <begin position="191"/>
        <end position="222"/>
    </location>
</feature>
<feature type="transmembrane region" description="Helical" evidence="8">
    <location>
        <begin position="388"/>
        <end position="406"/>
    </location>
</feature>
<dbReference type="SUPFAM" id="SSF52833">
    <property type="entry name" value="Thioredoxin-like"/>
    <property type="match status" value="1"/>
</dbReference>
<evidence type="ECO:0000256" key="7">
    <source>
        <dbReference type="SAM" id="MobiDB-lite"/>
    </source>
</evidence>
<dbReference type="NCBIfam" id="NF001419">
    <property type="entry name" value="PRK00293.1"/>
    <property type="match status" value="1"/>
</dbReference>
<dbReference type="InterPro" id="IPR036249">
    <property type="entry name" value="Thioredoxin-like_sf"/>
</dbReference>
<dbReference type="InterPro" id="IPR013766">
    <property type="entry name" value="Thioredoxin_domain"/>
</dbReference>
<dbReference type="InterPro" id="IPR028250">
    <property type="entry name" value="DsbDN"/>
</dbReference>
<dbReference type="SUPFAM" id="SSF74863">
    <property type="entry name" value="Thiol:disulfide interchange protein DsbD, N-terminal domain (DsbD-alpha)"/>
    <property type="match status" value="1"/>
</dbReference>
<feature type="transmembrane region" description="Helical" evidence="8">
    <location>
        <begin position="442"/>
        <end position="465"/>
    </location>
</feature>
<dbReference type="PANTHER" id="PTHR32234">
    <property type="entry name" value="THIOL:DISULFIDE INTERCHANGE PROTEIN DSBD"/>
    <property type="match status" value="1"/>
</dbReference>
<evidence type="ECO:0000256" key="1">
    <source>
        <dbReference type="ARBA" id="ARBA00004651"/>
    </source>
</evidence>
<dbReference type="PROSITE" id="PS51352">
    <property type="entry name" value="THIOREDOXIN_2"/>
    <property type="match status" value="1"/>
</dbReference>
<dbReference type="GO" id="GO:0005886">
    <property type="term" value="C:plasma membrane"/>
    <property type="evidence" value="ECO:0007669"/>
    <property type="project" value="UniProtKB-SubCell"/>
</dbReference>
<name>A0A1N6X3X2_9RHOB</name>
<evidence type="ECO:0000259" key="10">
    <source>
        <dbReference type="PROSITE" id="PS51352"/>
    </source>
</evidence>
<evidence type="ECO:0000256" key="5">
    <source>
        <dbReference type="ARBA" id="ARBA00022989"/>
    </source>
</evidence>
<dbReference type="AlphaFoldDB" id="A0A1N6X3X2"/>
<evidence type="ECO:0000256" key="3">
    <source>
        <dbReference type="ARBA" id="ARBA00022692"/>
    </source>
</evidence>
<evidence type="ECO:0000313" key="11">
    <source>
        <dbReference type="EMBL" id="SIQ97074.1"/>
    </source>
</evidence>
<feature type="transmembrane region" description="Helical" evidence="8">
    <location>
        <begin position="412"/>
        <end position="430"/>
    </location>
</feature>
<feature type="transmembrane region" description="Helical" evidence="8">
    <location>
        <begin position="234"/>
        <end position="258"/>
    </location>
</feature>
<dbReference type="GO" id="GO:0045454">
    <property type="term" value="P:cell redox homeostasis"/>
    <property type="evidence" value="ECO:0007669"/>
    <property type="project" value="TreeGrafter"/>
</dbReference>
<keyword evidence="2" id="KW-1003">Cell membrane</keyword>
<dbReference type="GO" id="GO:0017004">
    <property type="term" value="P:cytochrome complex assembly"/>
    <property type="evidence" value="ECO:0007669"/>
    <property type="project" value="UniProtKB-KW"/>
</dbReference>
<accession>A0A1N6X3X2</accession>
<protein>
    <submittedName>
        <fullName evidence="11">Thiol:disulfide interchange protein DsbD</fullName>
    </submittedName>
</protein>
<feature type="transmembrane region" description="Helical" evidence="8">
    <location>
        <begin position="270"/>
        <end position="290"/>
    </location>
</feature>
<sequence>MMTRLFPLSLTLALVLAFLATWATAQTHDRPLQPQDAFALTVTRDADGELALTWRIAQGYYLYRSQLAAENAAGESLPLTLPKGEPYEDPYFGEGEIYRDEVTAGLKTAGQPVTLHWQGCQQDGICYAPQSVRLDAGGTVLPPAAEPAAGWSPQEAAPAATPDTAAATGSGLTLAQDQGLVQGLAVRGGGVLVVAGFLGFGLLLAFTPCVFPMFPIVAGMLARQGESLTARRGLLLTGAYVVAMAGAFGLLGIAAAWSGANLQMLLQSPAAIAVVAVLFVALALSMFGFYDLQMPVALQSRLGRVAGRRGSVGGAAALGFTSALIVGPCVTAPLAGALIYIAQTGDVVLGAAALFALGLGQGLPLLAIGLFGPRILPRGGGWMEGAKLAFGVVFLGFAIWLAGRVLPGPLTLALWAVLLVGTAVFLGALDRLDGDATRNRRLGAALGVLLLFGGLIQGFGAALGAHDPLRPLAPLAGGTAAPAAQAPTQFASVTTRAGLKQALASGGDRPALLYVTADWCVTCRAIERGPLADPAVHAALAGLAPIKLDVSDFNAEAQALMRDLAAAGPPTMVFLDANRAEAPGSRLVGDLDAQALLASIGKVSP</sequence>
<keyword evidence="4" id="KW-0201">Cytochrome c-type biogenesis</keyword>
<evidence type="ECO:0000313" key="12">
    <source>
        <dbReference type="Proteomes" id="UP000323956"/>
    </source>
</evidence>
<proteinExistence type="predicted"/>
<dbReference type="Gene3D" id="2.60.40.1250">
    <property type="entry name" value="Thiol:disulfide interchange protein DsbD, N-terminal domain"/>
    <property type="match status" value="1"/>
</dbReference>
<reference evidence="11 12" key="1">
    <citation type="submission" date="2017-01" db="EMBL/GenBank/DDBJ databases">
        <authorList>
            <person name="Varghese N."/>
            <person name="Submissions S."/>
        </authorList>
    </citation>
    <scope>NUCLEOTIDE SEQUENCE [LARGE SCALE GENOMIC DNA]</scope>
    <source>
        <strain evidence="11 12">ATCC 700171</strain>
    </source>
</reference>
<keyword evidence="9" id="KW-0732">Signal</keyword>
<feature type="region of interest" description="Disordered" evidence="7">
    <location>
        <begin position="144"/>
        <end position="164"/>
    </location>
</feature>
<dbReference type="Pfam" id="PF02683">
    <property type="entry name" value="DsbD_TM"/>
    <property type="match status" value="1"/>
</dbReference>
<feature type="transmembrane region" description="Helical" evidence="8">
    <location>
        <begin position="347"/>
        <end position="376"/>
    </location>
</feature>
<evidence type="ECO:0000256" key="8">
    <source>
        <dbReference type="SAM" id="Phobius"/>
    </source>
</evidence>